<dbReference type="Proteomes" id="UP000254400">
    <property type="component" value="Unassembled WGS sequence"/>
</dbReference>
<protein>
    <submittedName>
        <fullName evidence="1">Interferon-inducible GTPase 5</fullName>
        <ecNumber evidence="1">3.6.5.-</ecNumber>
    </submittedName>
</protein>
<accession>A0A378Y639</accession>
<dbReference type="InterPro" id="IPR051515">
    <property type="entry name" value="IRG"/>
</dbReference>
<evidence type="ECO:0000313" key="1">
    <source>
        <dbReference type="EMBL" id="SUA72298.1"/>
    </source>
</evidence>
<dbReference type="PANTHER" id="PTHR32341">
    <property type="entry name" value="INTERFERON-INDUCIBLE GTPASE"/>
    <property type="match status" value="1"/>
</dbReference>
<dbReference type="EC" id="3.6.5.-" evidence="1"/>
<gene>
    <name evidence="1" type="primary">M1_5208</name>
    <name evidence="1" type="ORF">NCTC10343_05253</name>
</gene>
<dbReference type="EMBL" id="UGSC01000001">
    <property type="protein sequence ID" value="SUA72298.1"/>
    <property type="molecule type" value="Genomic_DNA"/>
</dbReference>
<dbReference type="GO" id="GO:0016787">
    <property type="term" value="F:hydrolase activity"/>
    <property type="evidence" value="ECO:0007669"/>
    <property type="project" value="UniProtKB-KW"/>
</dbReference>
<dbReference type="AlphaFoldDB" id="A0A378Y639"/>
<evidence type="ECO:0000313" key="2">
    <source>
        <dbReference type="Proteomes" id="UP000254400"/>
    </source>
</evidence>
<dbReference type="RefSeq" id="WP_017428635.1">
    <property type="nucleotide sequence ID" value="NZ_CP023711.1"/>
</dbReference>
<reference evidence="1 2" key="1">
    <citation type="submission" date="2018-06" db="EMBL/GenBank/DDBJ databases">
        <authorList>
            <consortium name="Pathogen Informatics"/>
            <person name="Doyle S."/>
        </authorList>
    </citation>
    <scope>NUCLEOTIDE SEQUENCE [LARGE SCALE GENOMIC DNA]</scope>
    <source>
        <strain evidence="1 2">NCTC10343</strain>
    </source>
</reference>
<organism evidence="1 2">
    <name type="scientific">Paenibacillus polymyxa</name>
    <name type="common">Bacillus polymyxa</name>
    <dbReference type="NCBI Taxonomy" id="1406"/>
    <lineage>
        <taxon>Bacteria</taxon>
        <taxon>Bacillati</taxon>
        <taxon>Bacillota</taxon>
        <taxon>Bacilli</taxon>
        <taxon>Bacillales</taxon>
        <taxon>Paenibacillaceae</taxon>
        <taxon>Paenibacillus</taxon>
    </lineage>
</organism>
<sequence>MTVRTIEELEQIRKECKSMVTKRAAASGGAVLVPIPGADVLADVGILMQLLPAINEKFGLSEQQLEGLDAETKSMVYGFITSIGSKLIGRLITREAIVKILQKMGIRIATKQVSKFVPLLGQGLAAAIGFTAMRTIGNRHIDECYEVAKRLLEQQTAADTARNWTVPQQPLDPVGVDQLPNQNPAAAIPLLPASHKE</sequence>
<keyword evidence="1" id="KW-0378">Hydrolase</keyword>
<dbReference type="PANTHER" id="PTHR32341:SF10">
    <property type="entry name" value="INTERFERON-INDUCIBLE GTPASE 5"/>
    <property type="match status" value="1"/>
</dbReference>
<name>A0A378Y639_PAEPO</name>
<dbReference type="GeneID" id="93348555"/>
<proteinExistence type="predicted"/>